<dbReference type="InterPro" id="IPR028087">
    <property type="entry name" value="Tad_N"/>
</dbReference>
<gene>
    <name evidence="2" type="ORF">DFR74_11115</name>
</gene>
<evidence type="ECO:0000313" key="2">
    <source>
        <dbReference type="EMBL" id="RBO87311.1"/>
    </source>
</evidence>
<dbReference type="InterPro" id="IPR021202">
    <property type="entry name" value="Rv3654c-like"/>
</dbReference>
<reference evidence="2 3" key="1">
    <citation type="submission" date="2018-06" db="EMBL/GenBank/DDBJ databases">
        <title>Genomic Encyclopedia of Type Strains, Phase IV (KMG-IV): sequencing the most valuable type-strain genomes for metagenomic binning, comparative biology and taxonomic classification.</title>
        <authorList>
            <person name="Goeker M."/>
        </authorList>
    </citation>
    <scope>NUCLEOTIDE SEQUENCE [LARGE SCALE GENOMIC DNA]</scope>
    <source>
        <strain evidence="2 3">DSM 44599</strain>
    </source>
</reference>
<dbReference type="Proteomes" id="UP000252586">
    <property type="component" value="Unassembled WGS sequence"/>
</dbReference>
<evidence type="ECO:0000313" key="3">
    <source>
        <dbReference type="Proteomes" id="UP000252586"/>
    </source>
</evidence>
<dbReference type="NCBIfam" id="TIGR03816">
    <property type="entry name" value="tadE_like_DECH"/>
    <property type="match status" value="1"/>
</dbReference>
<comment type="caution">
    <text evidence="2">The sequence shown here is derived from an EMBL/GenBank/DDBJ whole genome shotgun (WGS) entry which is preliminary data.</text>
</comment>
<sequence>MNHPIPRARLPVHPTNRHIPRARWPGFARRPVERVATSEQVRVPGVDRHNAAGGVRLGDEGGVRRCEAADARRCEACGARPCDDGGAWRCEAGGARPRDEGGVRRREAAGVRPREQGGVRLRRFAGDGGGATVFVCLALTGLIGATLLVGQVGAVVVARHFAQASADLAALAVAGALDRGIEVACAEGAEVARRNGARIRECEVRGWEATVTTTRKIPVGLFGSRTVVAMARAGPVDNAG</sequence>
<keyword evidence="3" id="KW-1185">Reference proteome</keyword>
<dbReference type="STRING" id="1210090.GCA_001613185_06682"/>
<dbReference type="EMBL" id="QNRE01000011">
    <property type="protein sequence ID" value="RBO87311.1"/>
    <property type="molecule type" value="Genomic_DNA"/>
</dbReference>
<proteinExistence type="predicted"/>
<name>A0A366DB88_9NOCA</name>
<dbReference type="OrthoDB" id="4571731at2"/>
<dbReference type="Pfam" id="PF13400">
    <property type="entry name" value="Tad"/>
    <property type="match status" value="1"/>
</dbReference>
<evidence type="ECO:0000259" key="1">
    <source>
        <dbReference type="Pfam" id="PF13400"/>
    </source>
</evidence>
<accession>A0A366DB88</accession>
<organism evidence="2 3">
    <name type="scientific">Nocardia puris</name>
    <dbReference type="NCBI Taxonomy" id="208602"/>
    <lineage>
        <taxon>Bacteria</taxon>
        <taxon>Bacillati</taxon>
        <taxon>Actinomycetota</taxon>
        <taxon>Actinomycetes</taxon>
        <taxon>Mycobacteriales</taxon>
        <taxon>Nocardiaceae</taxon>
        <taxon>Nocardia</taxon>
    </lineage>
</organism>
<dbReference type="RefSeq" id="WP_084538210.1">
    <property type="nucleotide sequence ID" value="NZ_QNRE01000011.1"/>
</dbReference>
<feature type="domain" description="Putative Flp pilus-assembly TadG-like N-terminal" evidence="1">
    <location>
        <begin position="129"/>
        <end position="175"/>
    </location>
</feature>
<dbReference type="AlphaFoldDB" id="A0A366DB88"/>
<protein>
    <submittedName>
        <fullName evidence="2">Secretion/DNA translocation related TadE-like protein</fullName>
    </submittedName>
</protein>